<evidence type="ECO:0000256" key="6">
    <source>
        <dbReference type="PIRSR" id="PIRSR600175-1"/>
    </source>
</evidence>
<feature type="transmembrane region" description="Helical" evidence="7">
    <location>
        <begin position="64"/>
        <end position="85"/>
    </location>
</feature>
<dbReference type="GO" id="GO:0015175">
    <property type="term" value="F:neutral L-amino acid transmembrane transporter activity"/>
    <property type="evidence" value="ECO:0007669"/>
    <property type="project" value="TreeGrafter"/>
</dbReference>
<dbReference type="STRING" id="240159.A0A4V6ATL5"/>
<dbReference type="GO" id="GO:0031526">
    <property type="term" value="C:brush border membrane"/>
    <property type="evidence" value="ECO:0007669"/>
    <property type="project" value="TreeGrafter"/>
</dbReference>
<dbReference type="PANTHER" id="PTHR11616">
    <property type="entry name" value="SODIUM/CHLORIDE DEPENDENT TRANSPORTER"/>
    <property type="match status" value="1"/>
</dbReference>
<dbReference type="GO" id="GO:0035725">
    <property type="term" value="P:sodium ion transmembrane transport"/>
    <property type="evidence" value="ECO:0007669"/>
    <property type="project" value="TreeGrafter"/>
</dbReference>
<feature type="transmembrane region" description="Helical" evidence="7">
    <location>
        <begin position="250"/>
        <end position="269"/>
    </location>
</feature>
<feature type="binding site" evidence="6">
    <location>
        <position position="103"/>
    </location>
    <ligand>
        <name>Na(+)</name>
        <dbReference type="ChEBI" id="CHEBI:29101"/>
        <label>1</label>
    </ligand>
</feature>
<evidence type="ECO:0000256" key="2">
    <source>
        <dbReference type="ARBA" id="ARBA00022448"/>
    </source>
</evidence>
<keyword evidence="2" id="KW-0813">Transport</keyword>
<feature type="transmembrane region" description="Helical" evidence="7">
    <location>
        <begin position="7"/>
        <end position="32"/>
    </location>
</feature>
<feature type="transmembrane region" description="Helical" evidence="7">
    <location>
        <begin position="208"/>
        <end position="229"/>
    </location>
</feature>
<dbReference type="InterPro" id="IPR037272">
    <property type="entry name" value="SNS_sf"/>
</dbReference>
<dbReference type="AlphaFoldDB" id="A0A4V6ATL5"/>
<feature type="binding site" evidence="6">
    <location>
        <position position="71"/>
    </location>
    <ligand>
        <name>Na(+)</name>
        <dbReference type="ChEBI" id="CHEBI:29101"/>
        <label>1</label>
    </ligand>
</feature>
<gene>
    <name evidence="8" type="ORF">D9C73_022647</name>
</gene>
<dbReference type="PANTHER" id="PTHR11616:SF125">
    <property type="entry name" value="SODIUM-DEPENDENT NEUTRAL AMINO ACID TRANSPORTER B(0)AT1"/>
    <property type="match status" value="1"/>
</dbReference>
<evidence type="ECO:0000256" key="5">
    <source>
        <dbReference type="ARBA" id="ARBA00023136"/>
    </source>
</evidence>
<evidence type="ECO:0000256" key="3">
    <source>
        <dbReference type="ARBA" id="ARBA00022692"/>
    </source>
</evidence>
<name>A0A4V6ATL5_COLLU</name>
<keyword evidence="6" id="KW-0479">Metal-binding</keyword>
<feature type="transmembrane region" description="Helical" evidence="7">
    <location>
        <begin position="325"/>
        <end position="344"/>
    </location>
</feature>
<dbReference type="PROSITE" id="PS50267">
    <property type="entry name" value="NA_NEUROTRAN_SYMP_3"/>
    <property type="match status" value="1"/>
</dbReference>
<sequence length="428" mass="47965">MFIFGSFYCSFISQAVYITSTLPYLVLTIFLIRGLTLKGSLDGIKFLFTPDVNELLNPQTWLDAGAQVFYSFSLAFGGLISFSSYNSVHNNCEQDAVLISIINGCTSVYSATVIYSIIGFRATQNFDDCMGGNILKLMDAFNYPENNITDSNYDKVLAHLNQTNPDIIQGLQLKTCDLQVFLSEGVAGTGLAFIVFTEAIVKMPVSPLWSVLFFVMLFCLGLSTMFGNIEGVVVPLQDLKLLPKTLPKEIFCGLTCLISFALGLIFAQRSGNYWLGLFDNFAGSIPLLVIGFCEMISVIYIYGIDRFNKDIEFMVGHKPNIFWQVSWRVISPLIMVFILIFYFVTQVTKIPTYFVWDMESAKFPTLDEQPYPSWINVIIFILAGVPSLVIPLFAIFKFIQGKCCKQRAYSDSVDTISAKIQMSEKGNF</sequence>
<dbReference type="PRINTS" id="PR00176">
    <property type="entry name" value="NANEUSMPORT"/>
</dbReference>
<accession>A0A4V6ATL5</accession>
<comment type="subcellular location">
    <subcellularLocation>
        <location evidence="1">Membrane</location>
        <topology evidence="1">Multi-pass membrane protein</topology>
    </subcellularLocation>
</comment>
<keyword evidence="3 7" id="KW-0812">Transmembrane</keyword>
<feature type="transmembrane region" description="Helical" evidence="7">
    <location>
        <begin position="281"/>
        <end position="304"/>
    </location>
</feature>
<keyword evidence="5 7" id="KW-0472">Membrane</keyword>
<protein>
    <submittedName>
        <fullName evidence="8">Sodium-dependent neutral amino acid transporter B(0)AT1</fullName>
    </submittedName>
</protein>
<evidence type="ECO:0000313" key="9">
    <source>
        <dbReference type="Proteomes" id="UP000298787"/>
    </source>
</evidence>
<feature type="transmembrane region" description="Helical" evidence="7">
    <location>
        <begin position="97"/>
        <end position="118"/>
    </location>
</feature>
<dbReference type="InterPro" id="IPR000175">
    <property type="entry name" value="Na/ntran_symport"/>
</dbReference>
<evidence type="ECO:0000256" key="4">
    <source>
        <dbReference type="ARBA" id="ARBA00022989"/>
    </source>
</evidence>
<keyword evidence="9" id="KW-1185">Reference proteome</keyword>
<dbReference type="SUPFAM" id="SSF161070">
    <property type="entry name" value="SNF-like"/>
    <property type="match status" value="1"/>
</dbReference>
<dbReference type="Proteomes" id="UP000298787">
    <property type="component" value="Chromosome 20"/>
</dbReference>
<keyword evidence="6" id="KW-0915">Sodium</keyword>
<dbReference type="EMBL" id="CM014097">
    <property type="protein sequence ID" value="TKS88922.1"/>
    <property type="molecule type" value="Genomic_DNA"/>
</dbReference>
<proteinExistence type="predicted"/>
<keyword evidence="4 7" id="KW-1133">Transmembrane helix</keyword>
<feature type="binding site" evidence="6">
    <location>
        <position position="220"/>
    </location>
    <ligand>
        <name>Na(+)</name>
        <dbReference type="ChEBI" id="CHEBI:29101"/>
        <label>1</label>
    </ligand>
</feature>
<dbReference type="Pfam" id="PF00209">
    <property type="entry name" value="SNF"/>
    <property type="match status" value="1"/>
</dbReference>
<organism evidence="8 9">
    <name type="scientific">Collichthys lucidus</name>
    <name type="common">Big head croaker</name>
    <name type="synonym">Sciaena lucida</name>
    <dbReference type="NCBI Taxonomy" id="240159"/>
    <lineage>
        <taxon>Eukaryota</taxon>
        <taxon>Metazoa</taxon>
        <taxon>Chordata</taxon>
        <taxon>Craniata</taxon>
        <taxon>Vertebrata</taxon>
        <taxon>Euteleostomi</taxon>
        <taxon>Actinopterygii</taxon>
        <taxon>Neopterygii</taxon>
        <taxon>Teleostei</taxon>
        <taxon>Neoteleostei</taxon>
        <taxon>Acanthomorphata</taxon>
        <taxon>Eupercaria</taxon>
        <taxon>Sciaenidae</taxon>
        <taxon>Collichthys</taxon>
    </lineage>
</organism>
<dbReference type="GO" id="GO:0046872">
    <property type="term" value="F:metal ion binding"/>
    <property type="evidence" value="ECO:0007669"/>
    <property type="project" value="UniProtKB-KW"/>
</dbReference>
<feature type="transmembrane region" description="Helical" evidence="7">
    <location>
        <begin position="374"/>
        <end position="399"/>
    </location>
</feature>
<evidence type="ECO:0000256" key="1">
    <source>
        <dbReference type="ARBA" id="ARBA00004141"/>
    </source>
</evidence>
<evidence type="ECO:0000256" key="7">
    <source>
        <dbReference type="SAM" id="Phobius"/>
    </source>
</evidence>
<evidence type="ECO:0000313" key="8">
    <source>
        <dbReference type="EMBL" id="TKS88922.1"/>
    </source>
</evidence>
<reference evidence="8 9" key="1">
    <citation type="submission" date="2019-01" db="EMBL/GenBank/DDBJ databases">
        <title>Genome Assembly of Collichthys lucidus.</title>
        <authorList>
            <person name="Cai M."/>
            <person name="Xiao S."/>
        </authorList>
    </citation>
    <scope>NUCLEOTIDE SEQUENCE [LARGE SCALE GENOMIC DNA]</scope>
    <source>
        <strain evidence="8">JT15FE1705JMU</strain>
        <tissue evidence="8">Muscle</tissue>
    </source>
</reference>